<name>A0ABW5C2X6_9BACI</name>
<organism evidence="4 5">
    <name type="scientific">Metabacillus endolithicus</name>
    <dbReference type="NCBI Taxonomy" id="1535204"/>
    <lineage>
        <taxon>Bacteria</taxon>
        <taxon>Bacillati</taxon>
        <taxon>Bacillota</taxon>
        <taxon>Bacilli</taxon>
        <taxon>Bacillales</taxon>
        <taxon>Bacillaceae</taxon>
        <taxon>Metabacillus</taxon>
    </lineage>
</organism>
<feature type="compositionally biased region" description="Acidic residues" evidence="2">
    <location>
        <begin position="49"/>
        <end position="62"/>
    </location>
</feature>
<comment type="caution">
    <text evidence="4">The sequence shown here is derived from an EMBL/GenBank/DDBJ whole genome shotgun (WGS) entry which is preliminary data.</text>
</comment>
<feature type="compositionally biased region" description="Low complexity" evidence="2">
    <location>
        <begin position="35"/>
        <end position="48"/>
    </location>
</feature>
<evidence type="ECO:0000313" key="5">
    <source>
        <dbReference type="Proteomes" id="UP001597318"/>
    </source>
</evidence>
<dbReference type="Gene3D" id="2.60.40.1240">
    <property type="match status" value="1"/>
</dbReference>
<keyword evidence="5" id="KW-1185">Reference proteome</keyword>
<accession>A0ABW5C2X6</accession>
<dbReference type="Gene3D" id="2.60.40.4170">
    <property type="match status" value="1"/>
</dbReference>
<evidence type="ECO:0000256" key="2">
    <source>
        <dbReference type="SAM" id="MobiDB-lite"/>
    </source>
</evidence>
<protein>
    <submittedName>
        <fullName evidence="4">DUF5068 domain-containing protein</fullName>
    </submittedName>
</protein>
<feature type="signal peptide" evidence="3">
    <location>
        <begin position="1"/>
        <end position="20"/>
    </location>
</feature>
<dbReference type="InterPro" id="IPR031888">
    <property type="entry name" value="DUF5068"/>
</dbReference>
<gene>
    <name evidence="4" type="ORF">ACFSKK_16245</name>
</gene>
<evidence type="ECO:0000256" key="3">
    <source>
        <dbReference type="SAM" id="SignalP"/>
    </source>
</evidence>
<proteinExistence type="predicted"/>
<dbReference type="EMBL" id="JBHUIK010000003">
    <property type="protein sequence ID" value="MFD2215243.1"/>
    <property type="molecule type" value="Genomic_DNA"/>
</dbReference>
<dbReference type="InterPro" id="IPR029050">
    <property type="entry name" value="Immunoprotect_excell_Ig-like"/>
</dbReference>
<dbReference type="Proteomes" id="UP001597318">
    <property type="component" value="Unassembled WGS sequence"/>
</dbReference>
<dbReference type="RefSeq" id="WP_379052507.1">
    <property type="nucleotide sequence ID" value="NZ_JBHUIK010000003.1"/>
</dbReference>
<dbReference type="Pfam" id="PF16781">
    <property type="entry name" value="DUF5068"/>
    <property type="match status" value="1"/>
</dbReference>
<evidence type="ECO:0000256" key="1">
    <source>
        <dbReference type="ARBA" id="ARBA00022729"/>
    </source>
</evidence>
<evidence type="ECO:0000313" key="4">
    <source>
        <dbReference type="EMBL" id="MFD2215243.1"/>
    </source>
</evidence>
<feature type="region of interest" description="Disordered" evidence="2">
    <location>
        <begin position="24"/>
        <end position="71"/>
    </location>
</feature>
<feature type="chain" id="PRO_5047423333" evidence="3">
    <location>
        <begin position="21"/>
        <end position="421"/>
    </location>
</feature>
<sequence>MKKSKFLFSTLFFSTLLLTACGNDEEASGTKQEEAPAQAEETQTANEEVTTETEEKDAEEQPQGDNETLNPFIAEDSEGNVEILYTNKDPQYTHDMEGFKVSVDEYQLVKVTDVNEYSTIYFDDQVDGYVVTAKVTIENGTDKPMYYNNSHRIQLSNDLDYIPSDWKAFVPEDQQIFKIKKNKDDISLFEAGEKVTGLLTFKMTNEDFEKLKSVKPKYVIEGGVAENSDFSGSISGNSPSYDFIYNDEQAETTASQPQFYQDRLTSDNWADKKMIFEKSNINDTKKIGDVNVTVEGVQYTEVIPTEANKEMFSDFGDSGVAALTVKVKIDNGSTTPVSINNLGTILNVDDNRVRVLSQGMAEPRDPATIAAGETGEKLHVFLFRKDEFGLYKKFVMEFGPFYAENGEKAFKGRTAEFTLPR</sequence>
<keyword evidence="1 3" id="KW-0732">Signal</keyword>
<dbReference type="PROSITE" id="PS51257">
    <property type="entry name" value="PROKAR_LIPOPROTEIN"/>
    <property type="match status" value="1"/>
</dbReference>
<reference evidence="5" key="1">
    <citation type="journal article" date="2019" name="Int. J. Syst. Evol. Microbiol.">
        <title>The Global Catalogue of Microorganisms (GCM) 10K type strain sequencing project: providing services to taxonomists for standard genome sequencing and annotation.</title>
        <authorList>
            <consortium name="The Broad Institute Genomics Platform"/>
            <consortium name="The Broad Institute Genome Sequencing Center for Infectious Disease"/>
            <person name="Wu L."/>
            <person name="Ma J."/>
        </authorList>
    </citation>
    <scope>NUCLEOTIDE SEQUENCE [LARGE SCALE GENOMIC DNA]</scope>
    <source>
        <strain evidence="5">CGMCC 1.15474</strain>
    </source>
</reference>